<name>A0A561QWF4_9HYPH</name>
<keyword evidence="3" id="KW-1185">Reference proteome</keyword>
<comment type="caution">
    <text evidence="2">The sequence shown here is derived from an EMBL/GenBank/DDBJ whole genome shotgun (WGS) entry which is preliminary data.</text>
</comment>
<evidence type="ECO:0000313" key="2">
    <source>
        <dbReference type="EMBL" id="TWF54711.1"/>
    </source>
</evidence>
<dbReference type="SUPFAM" id="SSF47598">
    <property type="entry name" value="Ribbon-helix-helix"/>
    <property type="match status" value="1"/>
</dbReference>
<dbReference type="InterPro" id="IPR010985">
    <property type="entry name" value="Ribbon_hlx_hlx"/>
</dbReference>
<protein>
    <submittedName>
        <fullName evidence="2">Antitoxin ParD1/3/4</fullName>
    </submittedName>
</protein>
<dbReference type="RefSeq" id="WP_145637385.1">
    <property type="nucleotide sequence ID" value="NZ_VIWP01000003.1"/>
</dbReference>
<dbReference type="AlphaFoldDB" id="A0A561QWF4"/>
<gene>
    <name evidence="2" type="ORF">FHW37_103581</name>
</gene>
<reference evidence="2 3" key="1">
    <citation type="submission" date="2019-06" db="EMBL/GenBank/DDBJ databases">
        <title>Sorghum-associated microbial communities from plants grown in Nebraska, USA.</title>
        <authorList>
            <person name="Schachtman D."/>
        </authorList>
    </citation>
    <scope>NUCLEOTIDE SEQUENCE [LARGE SCALE GENOMIC DNA]</scope>
    <source>
        <strain evidence="2 3">1225</strain>
    </source>
</reference>
<evidence type="ECO:0000313" key="3">
    <source>
        <dbReference type="Proteomes" id="UP000320653"/>
    </source>
</evidence>
<accession>A0A561QWF4</accession>
<dbReference type="EMBL" id="VIWP01000003">
    <property type="protein sequence ID" value="TWF54711.1"/>
    <property type="molecule type" value="Genomic_DNA"/>
</dbReference>
<dbReference type="InterPro" id="IPR038296">
    <property type="entry name" value="ParD_sf"/>
</dbReference>
<dbReference type="Pfam" id="PF03693">
    <property type="entry name" value="ParD_antitoxin"/>
    <property type="match status" value="1"/>
</dbReference>
<evidence type="ECO:0000256" key="1">
    <source>
        <dbReference type="ARBA" id="ARBA00022649"/>
    </source>
</evidence>
<dbReference type="Proteomes" id="UP000320653">
    <property type="component" value="Unassembled WGS sequence"/>
</dbReference>
<dbReference type="OrthoDB" id="9815501at2"/>
<proteinExistence type="predicted"/>
<sequence>MTARDLRTVTISLTPSQAERMRHAVENGEYASDSDIVHDALDLWQQRKDFRALELERLKQAYAEGKASGDGETVDPAAFLASLKAERSAGG</sequence>
<dbReference type="Gene3D" id="6.10.10.120">
    <property type="entry name" value="Antitoxin ParD1-like"/>
    <property type="match status" value="1"/>
</dbReference>
<keyword evidence="1" id="KW-1277">Toxin-antitoxin system</keyword>
<dbReference type="GO" id="GO:0006355">
    <property type="term" value="P:regulation of DNA-templated transcription"/>
    <property type="evidence" value="ECO:0007669"/>
    <property type="project" value="InterPro"/>
</dbReference>
<organism evidence="2 3">
    <name type="scientific">Neorhizobium alkalisoli</name>
    <dbReference type="NCBI Taxonomy" id="528178"/>
    <lineage>
        <taxon>Bacteria</taxon>
        <taxon>Pseudomonadati</taxon>
        <taxon>Pseudomonadota</taxon>
        <taxon>Alphaproteobacteria</taxon>
        <taxon>Hyphomicrobiales</taxon>
        <taxon>Rhizobiaceae</taxon>
        <taxon>Rhizobium/Agrobacterium group</taxon>
        <taxon>Neorhizobium</taxon>
    </lineage>
</organism>
<dbReference type="InterPro" id="IPR022789">
    <property type="entry name" value="ParD"/>
</dbReference>